<name>G9MMB3_HYPVG</name>
<dbReference type="HOGENOM" id="CLU_085784_0_0_1"/>
<gene>
    <name evidence="2" type="ORF">TRIVIDRAFT_61274</name>
</gene>
<evidence type="ECO:0000256" key="1">
    <source>
        <dbReference type="SAM" id="Phobius"/>
    </source>
</evidence>
<keyword evidence="1" id="KW-0812">Transmembrane</keyword>
<dbReference type="InParanoid" id="G9MMB3"/>
<dbReference type="RefSeq" id="XP_013958687.1">
    <property type="nucleotide sequence ID" value="XM_014103212.1"/>
</dbReference>
<feature type="transmembrane region" description="Helical" evidence="1">
    <location>
        <begin position="23"/>
        <end position="45"/>
    </location>
</feature>
<keyword evidence="1" id="KW-1133">Transmembrane helix</keyword>
<organism evidence="2 3">
    <name type="scientific">Hypocrea virens (strain Gv29-8 / FGSC 10586)</name>
    <name type="common">Gliocladium virens</name>
    <name type="synonym">Trichoderma virens</name>
    <dbReference type="NCBI Taxonomy" id="413071"/>
    <lineage>
        <taxon>Eukaryota</taxon>
        <taxon>Fungi</taxon>
        <taxon>Dikarya</taxon>
        <taxon>Ascomycota</taxon>
        <taxon>Pezizomycotina</taxon>
        <taxon>Sordariomycetes</taxon>
        <taxon>Hypocreomycetidae</taxon>
        <taxon>Hypocreales</taxon>
        <taxon>Hypocreaceae</taxon>
        <taxon>Trichoderma</taxon>
    </lineage>
</organism>
<keyword evidence="3" id="KW-1185">Reference proteome</keyword>
<proteinExistence type="predicted"/>
<dbReference type="VEuPathDB" id="FungiDB:TRIVIDRAFT_61274"/>
<evidence type="ECO:0000313" key="2">
    <source>
        <dbReference type="EMBL" id="EHK24482.1"/>
    </source>
</evidence>
<dbReference type="AlphaFoldDB" id="G9MMB3"/>
<dbReference type="Proteomes" id="UP000007115">
    <property type="component" value="Unassembled WGS sequence"/>
</dbReference>
<evidence type="ECO:0000313" key="3">
    <source>
        <dbReference type="Proteomes" id="UP000007115"/>
    </source>
</evidence>
<dbReference type="OrthoDB" id="4896153at2759"/>
<dbReference type="OMA" id="GWISHAT"/>
<dbReference type="EMBL" id="ABDF02000004">
    <property type="protein sequence ID" value="EHK24482.1"/>
    <property type="molecule type" value="Genomic_DNA"/>
</dbReference>
<keyword evidence="1" id="KW-0472">Membrane</keyword>
<reference evidence="2 3" key="1">
    <citation type="journal article" date="2011" name="Genome Biol.">
        <title>Comparative genome sequence analysis underscores mycoparasitism as the ancestral life style of Trichoderma.</title>
        <authorList>
            <person name="Kubicek C.P."/>
            <person name="Herrera-Estrella A."/>
            <person name="Seidl-Seiboth V."/>
            <person name="Martinez D.A."/>
            <person name="Druzhinina I.S."/>
            <person name="Thon M."/>
            <person name="Zeilinger S."/>
            <person name="Casas-Flores S."/>
            <person name="Horwitz B.A."/>
            <person name="Mukherjee P.K."/>
            <person name="Mukherjee M."/>
            <person name="Kredics L."/>
            <person name="Alcaraz L.D."/>
            <person name="Aerts A."/>
            <person name="Antal Z."/>
            <person name="Atanasova L."/>
            <person name="Cervantes-Badillo M.G."/>
            <person name="Challacombe J."/>
            <person name="Chertkov O."/>
            <person name="McCluskey K."/>
            <person name="Coulpier F."/>
            <person name="Deshpande N."/>
            <person name="von Doehren H."/>
            <person name="Ebbole D.J."/>
            <person name="Esquivel-Naranjo E.U."/>
            <person name="Fekete E."/>
            <person name="Flipphi M."/>
            <person name="Glaser F."/>
            <person name="Gomez-Rodriguez E.Y."/>
            <person name="Gruber S."/>
            <person name="Han C."/>
            <person name="Henrissat B."/>
            <person name="Hermosa R."/>
            <person name="Hernandez-Onate M."/>
            <person name="Karaffa L."/>
            <person name="Kosti I."/>
            <person name="Le Crom S."/>
            <person name="Lindquist E."/>
            <person name="Lucas S."/>
            <person name="Luebeck M."/>
            <person name="Luebeck P.S."/>
            <person name="Margeot A."/>
            <person name="Metz B."/>
            <person name="Misra M."/>
            <person name="Nevalainen H."/>
            <person name="Omann M."/>
            <person name="Packer N."/>
            <person name="Perrone G."/>
            <person name="Uresti-Rivera E.E."/>
            <person name="Salamov A."/>
            <person name="Schmoll M."/>
            <person name="Seiboth B."/>
            <person name="Shapiro H."/>
            <person name="Sukno S."/>
            <person name="Tamayo-Ramos J.A."/>
            <person name="Tisch D."/>
            <person name="Wiest A."/>
            <person name="Wilkinson H.H."/>
            <person name="Zhang M."/>
            <person name="Coutinho P.M."/>
            <person name="Kenerley C.M."/>
            <person name="Monte E."/>
            <person name="Baker S.E."/>
            <person name="Grigoriev I.V."/>
        </authorList>
    </citation>
    <scope>NUCLEOTIDE SEQUENCE [LARGE SCALE GENOMIC DNA]</scope>
    <source>
        <strain evidence="3">Gv29-8 / FGSC 10586</strain>
    </source>
</reference>
<dbReference type="GeneID" id="25796202"/>
<dbReference type="eggNOG" id="ENOG502RR6M">
    <property type="taxonomic scope" value="Eukaryota"/>
</dbReference>
<accession>G9MMB3</accession>
<comment type="caution">
    <text evidence="2">The sequence shown here is derived from an EMBL/GenBank/DDBJ whole genome shotgun (WGS) entry which is preliminary data.</text>
</comment>
<protein>
    <submittedName>
        <fullName evidence="2">Uncharacterized protein</fullName>
    </submittedName>
</protein>
<sequence length="237" mass="26479">MAELEIECLHFTNPSMRSFNLDISAVIGPGVDIGWISCVTVSIFYRRVLIGKKTLRNKYINPDEEGNVEIHLENLKILNMLGFKDFIQRLMPKTGIIPQNKDQTSITATLDSDESGHKLYVAIDLNDTSSISISDVDLQRVDRTVTLRFRASSSNPVDLPFGYCRFSLKKDGAHLVSLEGYFDILPDSSDVTLEGDTETDNLELSGTAILKGVCALDNEHNWLAHAIRLFEMEVKLG</sequence>